<dbReference type="PANTHER" id="PTHR11014:SF63">
    <property type="entry name" value="METALLOPEPTIDASE, PUTATIVE (AFU_ORTHOLOGUE AFUA_6G09600)-RELATED"/>
    <property type="match status" value="1"/>
</dbReference>
<dbReference type="Pfam" id="PF07687">
    <property type="entry name" value="M20_dimer"/>
    <property type="match status" value="1"/>
</dbReference>
<keyword evidence="1" id="KW-0378">Hydrolase</keyword>
<dbReference type="InterPro" id="IPR017439">
    <property type="entry name" value="Amidohydrolase"/>
</dbReference>
<evidence type="ECO:0000256" key="1">
    <source>
        <dbReference type="ARBA" id="ARBA00022801"/>
    </source>
</evidence>
<protein>
    <submittedName>
        <fullName evidence="4">Amidohydrolase</fullName>
    </submittedName>
</protein>
<reference evidence="5" key="1">
    <citation type="submission" date="2010-03" db="EMBL/GenBank/DDBJ databases">
        <title>The genome sequence of Synergistetes sp. SGP1.</title>
        <authorList>
            <consortium name="metaHIT consortium -- http://www.metahit.eu/"/>
            <person name="Pajon A."/>
            <person name="Turner K."/>
            <person name="Parkhill J."/>
            <person name="Wade W."/>
            <person name="Vartoukian S."/>
        </authorList>
    </citation>
    <scope>NUCLEOTIDE SEQUENCE [LARGE SCALE GENOMIC DNA]</scope>
    <source>
        <strain evidence="5">SGP1</strain>
    </source>
</reference>
<dbReference type="InterPro" id="IPR002933">
    <property type="entry name" value="Peptidase_M20"/>
</dbReference>
<dbReference type="Proteomes" id="UP000008957">
    <property type="component" value="Chromosome"/>
</dbReference>
<feature type="binding site" evidence="2">
    <location>
        <position position="361"/>
    </location>
    <ligand>
        <name>Mn(2+)</name>
        <dbReference type="ChEBI" id="CHEBI:29035"/>
        <label>2</label>
    </ligand>
</feature>
<dbReference type="Gene3D" id="3.30.70.360">
    <property type="match status" value="1"/>
</dbReference>
<organism evidence="4 5">
    <name type="scientific">Fretibacterium fastidiosum</name>
    <dbReference type="NCBI Taxonomy" id="651822"/>
    <lineage>
        <taxon>Bacteria</taxon>
        <taxon>Thermotogati</taxon>
        <taxon>Synergistota</taxon>
        <taxon>Synergistia</taxon>
        <taxon>Synergistales</taxon>
        <taxon>Aminobacteriaceae</taxon>
        <taxon>Fretibacterium</taxon>
    </lineage>
</organism>
<dbReference type="InterPro" id="IPR011650">
    <property type="entry name" value="Peptidase_M20_dimer"/>
</dbReference>
<dbReference type="FunFam" id="3.30.70.360:FF:000001">
    <property type="entry name" value="N-acetyldiaminopimelate deacetylase"/>
    <property type="match status" value="1"/>
</dbReference>
<name>A0AB94IWJ1_9BACT</name>
<dbReference type="SUPFAM" id="SSF53187">
    <property type="entry name" value="Zn-dependent exopeptidases"/>
    <property type="match status" value="1"/>
</dbReference>
<dbReference type="AlphaFoldDB" id="A0AB94IWJ1"/>
<keyword evidence="5" id="KW-1185">Reference proteome</keyword>
<comment type="cofactor">
    <cofactor evidence="2">
        <name>Mn(2+)</name>
        <dbReference type="ChEBI" id="CHEBI:29035"/>
    </cofactor>
    <text evidence="2">The Mn(2+) ion enhances activity.</text>
</comment>
<evidence type="ECO:0000259" key="3">
    <source>
        <dbReference type="Pfam" id="PF07687"/>
    </source>
</evidence>
<dbReference type="InterPro" id="IPR036264">
    <property type="entry name" value="Bact_exopeptidase_dim_dom"/>
</dbReference>
<dbReference type="NCBIfam" id="TIGR01891">
    <property type="entry name" value="amidohydrolases"/>
    <property type="match status" value="1"/>
</dbReference>
<dbReference type="EMBL" id="FP929056">
    <property type="protein sequence ID" value="CBL28098.1"/>
    <property type="molecule type" value="Genomic_DNA"/>
</dbReference>
<feature type="binding site" evidence="2">
    <location>
        <position position="103"/>
    </location>
    <ligand>
        <name>Mn(2+)</name>
        <dbReference type="ChEBI" id="CHEBI:29035"/>
        <label>2</label>
    </ligand>
</feature>
<evidence type="ECO:0000313" key="4">
    <source>
        <dbReference type="EMBL" id="CBL28098.1"/>
    </source>
</evidence>
<keyword evidence="2" id="KW-0464">Manganese</keyword>
<accession>A0AB94IWJ1</accession>
<reference evidence="4 5" key="2">
    <citation type="submission" date="2010-03" db="EMBL/GenBank/DDBJ databases">
        <authorList>
            <person name="Pajon A."/>
        </authorList>
    </citation>
    <scope>NUCLEOTIDE SEQUENCE [LARGE SCALE GENOMIC DNA]</scope>
    <source>
        <strain evidence="4 5">SGP1</strain>
    </source>
</reference>
<evidence type="ECO:0000313" key="5">
    <source>
        <dbReference type="Proteomes" id="UP000008957"/>
    </source>
</evidence>
<sequence length="390" mass="42246">MDIKALAERYEPYIVERRRYYHSCPELSNEEKETSAQIRRDLEAMGIAVREVSGCYGLVADIRGGSQGATVALRADMDALPIEEDTGLPFASKNEGRMHACGHDNHVAMLLGAAQILNEVKAELHGTVRLLVQPAEEVASGALDMLKGGALDGVSAIYGAHVWGNFDAPLIDVTPGSRMACCDKFTIEVEGVAAHASAPHLGVDAITVSAAIINNLQQCVSRMNDPLNPLVLTIGFIEGGPRWNVISNRVRMEGTVRTFDEDLSKSEIMRRIIADTAAAFGAKGTLEYKRLTPPLINGSDKLNAIAREAVVKLYGEQAVGHMPTMMGSEDFPWLSDGGRIPYIFAFIGSRNREKGITYTNHHEKYTVDEGILTRGAAVMAQFAADFLASA</sequence>
<dbReference type="KEGG" id="sbr:SY1_07790"/>
<gene>
    <name evidence="4" type="ORF">SY1_07790</name>
</gene>
<evidence type="ECO:0000256" key="2">
    <source>
        <dbReference type="PIRSR" id="PIRSR005962-1"/>
    </source>
</evidence>
<feature type="binding site" evidence="2">
    <location>
        <position position="161"/>
    </location>
    <ligand>
        <name>Mn(2+)</name>
        <dbReference type="ChEBI" id="CHEBI:29035"/>
        <label>2</label>
    </ligand>
</feature>
<keyword evidence="2" id="KW-0479">Metal-binding</keyword>
<dbReference type="GO" id="GO:0050118">
    <property type="term" value="F:N-acetyldiaminopimelate deacetylase activity"/>
    <property type="evidence" value="ECO:0007669"/>
    <property type="project" value="UniProtKB-ARBA"/>
</dbReference>
<dbReference type="PIRSF" id="PIRSF005962">
    <property type="entry name" value="Pept_M20D_amidohydro"/>
    <property type="match status" value="1"/>
</dbReference>
<dbReference type="PANTHER" id="PTHR11014">
    <property type="entry name" value="PEPTIDASE M20 FAMILY MEMBER"/>
    <property type="match status" value="1"/>
</dbReference>
<feature type="binding site" evidence="2">
    <location>
        <position position="137"/>
    </location>
    <ligand>
        <name>Mn(2+)</name>
        <dbReference type="ChEBI" id="CHEBI:29035"/>
        <label>2</label>
    </ligand>
</feature>
<dbReference type="GO" id="GO:0019877">
    <property type="term" value="P:diaminopimelate biosynthetic process"/>
    <property type="evidence" value="ECO:0007669"/>
    <property type="project" value="UniProtKB-ARBA"/>
</dbReference>
<dbReference type="GO" id="GO:0046872">
    <property type="term" value="F:metal ion binding"/>
    <property type="evidence" value="ECO:0007669"/>
    <property type="project" value="UniProtKB-KW"/>
</dbReference>
<dbReference type="RefSeq" id="WP_015556245.1">
    <property type="nucleotide sequence ID" value="NC_021038.1"/>
</dbReference>
<proteinExistence type="predicted"/>
<dbReference type="SUPFAM" id="SSF55031">
    <property type="entry name" value="Bacterial exopeptidase dimerisation domain"/>
    <property type="match status" value="1"/>
</dbReference>
<feature type="binding site" evidence="2">
    <location>
        <position position="101"/>
    </location>
    <ligand>
        <name>Mn(2+)</name>
        <dbReference type="ChEBI" id="CHEBI:29035"/>
        <label>2</label>
    </ligand>
</feature>
<feature type="domain" description="Peptidase M20 dimerisation" evidence="3">
    <location>
        <begin position="185"/>
        <end position="273"/>
    </location>
</feature>
<dbReference type="Gene3D" id="3.40.630.10">
    <property type="entry name" value="Zn peptidases"/>
    <property type="match status" value="1"/>
</dbReference>
<dbReference type="Pfam" id="PF01546">
    <property type="entry name" value="Peptidase_M20"/>
    <property type="match status" value="1"/>
</dbReference>